<accession>A0A915AS84</accession>
<reference evidence="2" key="1">
    <citation type="submission" date="2022-11" db="UniProtKB">
        <authorList>
            <consortium name="WormBaseParasite"/>
        </authorList>
    </citation>
    <scope>IDENTIFICATION</scope>
</reference>
<name>A0A915AS84_PARUN</name>
<dbReference type="Proteomes" id="UP000887569">
    <property type="component" value="Unplaced"/>
</dbReference>
<dbReference type="WBParaSite" id="PgR012_g050_t01">
    <property type="protein sequence ID" value="PgR012_g050_t01"/>
    <property type="gene ID" value="PgR012_g050"/>
</dbReference>
<organism evidence="1 2">
    <name type="scientific">Parascaris univalens</name>
    <name type="common">Nematode worm</name>
    <dbReference type="NCBI Taxonomy" id="6257"/>
    <lineage>
        <taxon>Eukaryota</taxon>
        <taxon>Metazoa</taxon>
        <taxon>Ecdysozoa</taxon>
        <taxon>Nematoda</taxon>
        <taxon>Chromadorea</taxon>
        <taxon>Rhabditida</taxon>
        <taxon>Spirurina</taxon>
        <taxon>Ascaridomorpha</taxon>
        <taxon>Ascaridoidea</taxon>
        <taxon>Ascarididae</taxon>
        <taxon>Parascaris</taxon>
    </lineage>
</organism>
<evidence type="ECO:0000313" key="1">
    <source>
        <dbReference type="Proteomes" id="UP000887569"/>
    </source>
</evidence>
<proteinExistence type="predicted"/>
<evidence type="ECO:0000313" key="2">
    <source>
        <dbReference type="WBParaSite" id="PgR012_g050_t01"/>
    </source>
</evidence>
<protein>
    <submittedName>
        <fullName evidence="2">Uncharacterized protein</fullName>
    </submittedName>
</protein>
<keyword evidence="1" id="KW-1185">Reference proteome</keyword>
<sequence>VMKYARATSRWLTFGGGDSMSTLLASWNFDLLRSSALTISQCAHLRNDKHLKGDTELLSHVWARFRAYPNDRLPSDQREFWISRNGYLQKEGVKKLNVIEGCRFVFLKPTSLTRWLELILRRIGMFILDRIFGSQLPKRIDVVRASHQAFSIIVDAIHKDDLDVLRRRGLCTMPSTLHFQREELSKLSAKQRKVFELTKEDLVGRHGILRIFYDHPLHNMRIVSAMKDDSTRASYLLYGVMLVALYKKKLLFNAVCNHPLPSTYQWGAGDRMVLKIPPGYGFLQRKHLVVYLEFAQPLNLETRSIADDVTLFDFHIACF</sequence>
<dbReference type="AlphaFoldDB" id="A0A915AS84"/>